<reference evidence="2 3" key="1">
    <citation type="submission" date="2023-07" db="EMBL/GenBank/DDBJ databases">
        <title>Sequencing the genomes of 1000 actinobacteria strains.</title>
        <authorList>
            <person name="Klenk H.-P."/>
        </authorList>
    </citation>
    <scope>NUCLEOTIDE SEQUENCE [LARGE SCALE GENOMIC DNA]</scope>
    <source>
        <strain evidence="2 3">DSM 43749</strain>
    </source>
</reference>
<dbReference type="InterPro" id="IPR050177">
    <property type="entry name" value="Lipid_A_modif_metabolic_enz"/>
</dbReference>
<dbReference type="EMBL" id="JAVDSG010000001">
    <property type="protein sequence ID" value="MDR6594660.1"/>
    <property type="molecule type" value="Genomic_DNA"/>
</dbReference>
<evidence type="ECO:0000259" key="1">
    <source>
        <dbReference type="Pfam" id="PF01370"/>
    </source>
</evidence>
<dbReference type="SUPFAM" id="SSF51735">
    <property type="entry name" value="NAD(P)-binding Rossmann-fold domains"/>
    <property type="match status" value="1"/>
</dbReference>
<dbReference type="InterPro" id="IPR001509">
    <property type="entry name" value="Epimerase_deHydtase"/>
</dbReference>
<sequence>MSARAVVLGGTGFIGSAVLHALARDGLAVRAVATRPTPPPPGATAFEAVVLDLTAPGALAGVVADADVVVYALAHRSGSGSWRAADGDAAAERVNTGLVLDLVDVLSARGGPPPVVLYAGTKSQLGDTDRVRIDGSETDRPRTPYGRQKLAAELALTAADADGVLRAVSLRLPTTYGHVPGSGAVDRGVVSAMARRALAGEPITMWHDGTVRRDLLHVADAAEAFRLALHHVDRLAGRHWVIGTGRSAPLGEVFREVAGLVAELTGREPVPVRSVPPPGEVDPGDLESVEFDASAFTAVTGWRPRVRADEGLRDTVARLVADGAAHR</sequence>
<dbReference type="Gene3D" id="3.40.50.720">
    <property type="entry name" value="NAD(P)-binding Rossmann-like Domain"/>
    <property type="match status" value="1"/>
</dbReference>
<dbReference type="PANTHER" id="PTHR43245">
    <property type="entry name" value="BIFUNCTIONAL POLYMYXIN RESISTANCE PROTEIN ARNA"/>
    <property type="match status" value="1"/>
</dbReference>
<dbReference type="InterPro" id="IPR036291">
    <property type="entry name" value="NAD(P)-bd_dom_sf"/>
</dbReference>
<proteinExistence type="predicted"/>
<evidence type="ECO:0000313" key="3">
    <source>
        <dbReference type="Proteomes" id="UP001268819"/>
    </source>
</evidence>
<name>A0ABU1PVK0_9PSEU</name>
<dbReference type="RefSeq" id="WP_310307683.1">
    <property type="nucleotide sequence ID" value="NZ_BAAAXB010000001.1"/>
</dbReference>
<gene>
    <name evidence="2" type="ORF">J2S66_003044</name>
</gene>
<protein>
    <submittedName>
        <fullName evidence="2">dTDP-4-keto-6-deoxyhexose 4-ketoreductase</fullName>
    </submittedName>
</protein>
<evidence type="ECO:0000313" key="2">
    <source>
        <dbReference type="EMBL" id="MDR6594660.1"/>
    </source>
</evidence>
<organism evidence="2 3">
    <name type="scientific">Saccharothrix longispora</name>
    <dbReference type="NCBI Taxonomy" id="33920"/>
    <lineage>
        <taxon>Bacteria</taxon>
        <taxon>Bacillati</taxon>
        <taxon>Actinomycetota</taxon>
        <taxon>Actinomycetes</taxon>
        <taxon>Pseudonocardiales</taxon>
        <taxon>Pseudonocardiaceae</taxon>
        <taxon>Saccharothrix</taxon>
    </lineage>
</organism>
<accession>A0ABU1PVK0</accession>
<dbReference type="Pfam" id="PF01370">
    <property type="entry name" value="Epimerase"/>
    <property type="match status" value="1"/>
</dbReference>
<feature type="domain" description="NAD-dependent epimerase/dehydratase" evidence="1">
    <location>
        <begin position="6"/>
        <end position="243"/>
    </location>
</feature>
<keyword evidence="3" id="KW-1185">Reference proteome</keyword>
<comment type="caution">
    <text evidence="2">The sequence shown here is derived from an EMBL/GenBank/DDBJ whole genome shotgun (WGS) entry which is preliminary data.</text>
</comment>
<dbReference type="Proteomes" id="UP001268819">
    <property type="component" value="Unassembled WGS sequence"/>
</dbReference>
<dbReference type="CDD" id="cd08946">
    <property type="entry name" value="SDR_e"/>
    <property type="match status" value="1"/>
</dbReference>